<feature type="signal peptide" evidence="1">
    <location>
        <begin position="1"/>
        <end position="19"/>
    </location>
</feature>
<dbReference type="Proteomes" id="UP000006797">
    <property type="component" value="Chromosome"/>
</dbReference>
<dbReference type="RefSeq" id="WP_013527638.1">
    <property type="nucleotide sequence ID" value="NC_014922.1"/>
</dbReference>
<dbReference type="KEGG" id="hil:HICON_15620"/>
<name>A0AAV2U566_HAEIF</name>
<accession>A0AAV2U566</accession>
<evidence type="ECO:0000313" key="3">
    <source>
        <dbReference type="Proteomes" id="UP000006797"/>
    </source>
</evidence>
<evidence type="ECO:0000256" key="1">
    <source>
        <dbReference type="SAM" id="SignalP"/>
    </source>
</evidence>
<keyword evidence="1" id="KW-0732">Signal</keyword>
<gene>
    <name evidence="2" type="ORF">HICON_15620</name>
</gene>
<dbReference type="AlphaFoldDB" id="A0AAV2U566"/>
<feature type="chain" id="PRO_5043999497" description="Periplasmic protein" evidence="1">
    <location>
        <begin position="20"/>
        <end position="231"/>
    </location>
</feature>
<evidence type="ECO:0008006" key="4">
    <source>
        <dbReference type="Google" id="ProtNLM"/>
    </source>
</evidence>
<protein>
    <recommendedName>
        <fullName evidence="4">Periplasmic protein</fullName>
    </recommendedName>
</protein>
<dbReference type="EMBL" id="FQ670204">
    <property type="protein sequence ID" value="CBY87022.1"/>
    <property type="molecule type" value="Genomic_DNA"/>
</dbReference>
<evidence type="ECO:0000313" key="2">
    <source>
        <dbReference type="EMBL" id="CBY87022.1"/>
    </source>
</evidence>
<organism evidence="2 3">
    <name type="scientific">Haemophilus influenzae F3047</name>
    <dbReference type="NCBI Taxonomy" id="935897"/>
    <lineage>
        <taxon>Bacteria</taxon>
        <taxon>Pseudomonadati</taxon>
        <taxon>Pseudomonadota</taxon>
        <taxon>Gammaproteobacteria</taxon>
        <taxon>Pasteurellales</taxon>
        <taxon>Pasteurellaceae</taxon>
        <taxon>Haemophilus</taxon>
    </lineage>
</organism>
<reference evidence="2 3" key="1">
    <citation type="journal article" date="2012" name="Emerg. Infect. Dis.">
        <title>Lineage-specific Virulence Determinants of Haemophilus influenzae Biogroup aegyptius.</title>
        <authorList>
            <person name="Strouts F.R."/>
            <person name="Power P."/>
            <person name="Croucher N.J."/>
            <person name="Corton N."/>
            <person name="van Tonder A."/>
            <person name="Quail M.A."/>
            <person name="Langford P.R."/>
            <person name="Hudson M.J."/>
            <person name="Parkhill J."/>
            <person name="Kroll J.S."/>
            <person name="Bentley S.D."/>
        </authorList>
    </citation>
    <scope>NUCLEOTIDE SEQUENCE [LARGE SCALE GENOMIC DNA]</scope>
    <source>
        <strain evidence="2 3">F3047</strain>
    </source>
</reference>
<sequence length="231" mass="27226">MKKSLVLISLLFVSMQSTGVGNSEINNVEQVNKFSRESRILLERVKPNSFREWSYKYDVLQAQYDKLEMDFQNRPSKGSSKKSSNFLTDDEYQELIHKVKGNRAVTRIYPPENQWVNVRFYNPLNVKIKQIELIITEDITEYKTASNEKLSENSLFRDIYWNISDRDKKKPVEQVYLEAKNKFLSDLDKKHPEITIRVDVNANPYSMVNVNFEIPSNFDIERWNISKLIGE</sequence>
<proteinExistence type="predicted"/>